<organism evidence="2 3">
    <name type="scientific">Candidatus Symbiobacter mobilis CR</name>
    <dbReference type="NCBI Taxonomy" id="946483"/>
    <lineage>
        <taxon>Bacteria</taxon>
        <taxon>Pseudomonadati</taxon>
        <taxon>Pseudomonadota</taxon>
        <taxon>Betaproteobacteria</taxon>
        <taxon>Burkholderiales</taxon>
        <taxon>Comamonadaceae</taxon>
    </lineage>
</organism>
<gene>
    <name evidence="2" type="ORF">Cenrod_0954</name>
</gene>
<dbReference type="EMBL" id="CP004885">
    <property type="protein sequence ID" value="AGX87055.1"/>
    <property type="molecule type" value="Genomic_DNA"/>
</dbReference>
<dbReference type="KEGG" id="cbx:Cenrod_0954"/>
<dbReference type="STRING" id="946483.Cenrod_0954"/>
<accession>U5N6Y6</accession>
<keyword evidence="3" id="KW-1185">Reference proteome</keyword>
<reference evidence="2 3" key="1">
    <citation type="journal article" date="2013" name="Genome Biol.">
        <title>Genomic analysis reveals key aspects of prokaryotic symbiosis in the phototrophic consortium "Chlorochromatium aggregatum".</title>
        <authorList>
            <person name="Liu Z."/>
            <person name="Muller J."/>
            <person name="Li T."/>
            <person name="Alvey R.M."/>
            <person name="Vogl K."/>
            <person name="Frigaard N.U."/>
            <person name="Rockwell N.C."/>
            <person name="Boyd E.S."/>
            <person name="Tomsho L.P."/>
            <person name="Schuster S.C."/>
            <person name="Henke P."/>
            <person name="Rohde M."/>
            <person name="Overmann J."/>
            <person name="Bryant D.A."/>
        </authorList>
    </citation>
    <scope>NUCLEOTIDE SEQUENCE [LARGE SCALE GENOMIC DNA]</scope>
    <source>
        <strain evidence="2">CR</strain>
    </source>
</reference>
<feature type="compositionally biased region" description="Basic and acidic residues" evidence="1">
    <location>
        <begin position="12"/>
        <end position="24"/>
    </location>
</feature>
<evidence type="ECO:0000313" key="3">
    <source>
        <dbReference type="Proteomes" id="UP000017184"/>
    </source>
</evidence>
<sequence>MAPLGEGTVRADSTHPRARLRPESKKMRWRSIMKCINWDPEKNRNQVGTCPLTLFSVTLKTNRLLIKSDRW</sequence>
<dbReference type="Proteomes" id="UP000017184">
    <property type="component" value="Chromosome"/>
</dbReference>
<name>U5N6Y6_9BURK</name>
<proteinExistence type="predicted"/>
<protein>
    <submittedName>
        <fullName evidence="2">Uncharacterized protein</fullName>
    </submittedName>
</protein>
<feature type="region of interest" description="Disordered" evidence="1">
    <location>
        <begin position="1"/>
        <end position="24"/>
    </location>
</feature>
<evidence type="ECO:0000256" key="1">
    <source>
        <dbReference type="SAM" id="MobiDB-lite"/>
    </source>
</evidence>
<evidence type="ECO:0000313" key="2">
    <source>
        <dbReference type="EMBL" id="AGX87055.1"/>
    </source>
</evidence>
<dbReference type="AlphaFoldDB" id="U5N6Y6"/>
<dbReference type="HOGENOM" id="CLU_2732559_0_0_4"/>